<dbReference type="SMART" id="SM00228">
    <property type="entry name" value="PDZ"/>
    <property type="match status" value="1"/>
</dbReference>
<dbReference type="EMBL" id="CP022521">
    <property type="protein sequence ID" value="ASO18275.1"/>
    <property type="molecule type" value="Genomic_DNA"/>
</dbReference>
<dbReference type="PANTHER" id="PTHR43343">
    <property type="entry name" value="PEPTIDASE S12"/>
    <property type="match status" value="1"/>
</dbReference>
<dbReference type="InterPro" id="IPR009003">
    <property type="entry name" value="Peptidase_S1_PA"/>
</dbReference>
<dbReference type="GO" id="GO:0004252">
    <property type="term" value="F:serine-type endopeptidase activity"/>
    <property type="evidence" value="ECO:0007669"/>
    <property type="project" value="InterPro"/>
</dbReference>
<feature type="compositionally biased region" description="Basic and acidic residues" evidence="4">
    <location>
        <begin position="50"/>
        <end position="60"/>
    </location>
</feature>
<comment type="similarity">
    <text evidence="1">Belongs to the peptidase S1C family.</text>
</comment>
<dbReference type="SUPFAM" id="SSF50494">
    <property type="entry name" value="Trypsin-like serine proteases"/>
    <property type="match status" value="1"/>
</dbReference>
<dbReference type="PROSITE" id="PS50106">
    <property type="entry name" value="PDZ"/>
    <property type="match status" value="1"/>
</dbReference>
<evidence type="ECO:0000313" key="6">
    <source>
        <dbReference type="EMBL" id="ASO18275.1"/>
    </source>
</evidence>
<dbReference type="Gene3D" id="2.40.10.10">
    <property type="entry name" value="Trypsin-like serine proteases"/>
    <property type="match status" value="2"/>
</dbReference>
<dbReference type="InterPro" id="IPR051201">
    <property type="entry name" value="Chloro_Bact_Ser_Proteases"/>
</dbReference>
<proteinExistence type="inferred from homology"/>
<reference evidence="6 7" key="1">
    <citation type="submission" date="2017-07" db="EMBL/GenBank/DDBJ databases">
        <title>Complete genome sequence of Actinoalloteichus hoggarensis DSM 45943, type strain of Actinoalloteichus hoggarensis.</title>
        <authorList>
            <person name="Ruckert C."/>
            <person name="Nouioui I."/>
            <person name="Willmese J."/>
            <person name="van Wezel G."/>
            <person name="Klenk H.-P."/>
            <person name="Kalinowski J."/>
            <person name="Zotchev S.B."/>
        </authorList>
    </citation>
    <scope>NUCLEOTIDE SEQUENCE [LARGE SCALE GENOMIC DNA]</scope>
    <source>
        <strain evidence="6 7">DSM 45943</strain>
    </source>
</reference>
<dbReference type="KEGG" id="ahg:AHOG_03080"/>
<dbReference type="Proteomes" id="UP000204221">
    <property type="component" value="Chromosome"/>
</dbReference>
<protein>
    <submittedName>
        <fullName evidence="6">Putative periplasmic serine endoprotease DegP-like</fullName>
        <ecNumber evidence="6">3.4.21.107</ecNumber>
    </submittedName>
</protein>
<feature type="compositionally biased region" description="Polar residues" evidence="4">
    <location>
        <begin position="36"/>
        <end position="45"/>
    </location>
</feature>
<organism evidence="6 7">
    <name type="scientific">Actinoalloteichus hoggarensis</name>
    <dbReference type="NCBI Taxonomy" id="1470176"/>
    <lineage>
        <taxon>Bacteria</taxon>
        <taxon>Bacillati</taxon>
        <taxon>Actinomycetota</taxon>
        <taxon>Actinomycetes</taxon>
        <taxon>Pseudonocardiales</taxon>
        <taxon>Pseudonocardiaceae</taxon>
        <taxon>Actinoalloteichus</taxon>
    </lineage>
</organism>
<feature type="region of interest" description="Disordered" evidence="4">
    <location>
        <begin position="1"/>
        <end position="278"/>
    </location>
</feature>
<feature type="compositionally biased region" description="Basic and acidic residues" evidence="4">
    <location>
        <begin position="135"/>
        <end position="146"/>
    </location>
</feature>
<dbReference type="InterPro" id="IPR043504">
    <property type="entry name" value="Peptidase_S1_PA_chymotrypsin"/>
</dbReference>
<gene>
    <name evidence="6" type="primary">mucD</name>
    <name evidence="6" type="ORF">AHOG_03080</name>
</gene>
<evidence type="ECO:0000256" key="2">
    <source>
        <dbReference type="ARBA" id="ARBA00022670"/>
    </source>
</evidence>
<dbReference type="Pfam" id="PF13180">
    <property type="entry name" value="PDZ_2"/>
    <property type="match status" value="1"/>
</dbReference>
<sequence length="639" mass="62780">MSEHTSNGPGREPEPTAGGQDHLGSNAAGAREASTPGHSTPGQDNTGDDPAGHGDTEHETAGYGVPRYRAPEYGAAKQPAAEHREPGQNGETGSTAGAEHGGGSTTAGGGRTSGAAFDSGTTGAGGSAGSPGSEHPNRPDAVRDQGRPPTAETAAHRAEAAAPQQGRPDPANGGTGGFAPGSFGNPGRGFEATHGLGSAPRGAQVTGGAVGRPQPSGPGHPAGPGDGRFPGTAEQAGVGGPAGDGGQAGVPGGYPGYGQHYSSSSYRDQHSGRNGKGRSGVVAGMVALSLLVGGVAGGVGGLVGYQLADGGTSINSLDQEPPPARNVSDAPEGSVQQVADKVLPSVVQLQVQGRQGASEGSGIIISDDGLIMTNNHVIAPAVGGGEIVIAFEDGTTAPAQVEGRDPTSDLAVVRAEGVSGLTPAELGRSDDLAVGEQAVAIGSPFGLVGTVTSGIISALDRPVAAGGESPTDVATVLDAVQTDAAINPGNSGGPLVDMQGRVIGVNSVIYSPRGGGQQQAGSVGLGFAIPIDQARRIAEEIIETGQATQAVLGVTVTDRQQGSGAEIAEVSPDGAAAESGLASGEVITKVDDRLIQGRDALVAAVRSQEPGQQVTLTVLDSRGDERSVEVTLGSQTVGE</sequence>
<dbReference type="SUPFAM" id="SSF50156">
    <property type="entry name" value="PDZ domain-like"/>
    <property type="match status" value="1"/>
</dbReference>
<name>A0A221VXP4_9PSEU</name>
<feature type="compositionally biased region" description="Gly residues" evidence="4">
    <location>
        <begin position="173"/>
        <end position="187"/>
    </location>
</feature>
<feature type="compositionally biased region" description="Gly residues" evidence="4">
    <location>
        <begin position="99"/>
        <end position="112"/>
    </location>
</feature>
<feature type="compositionally biased region" description="Gly residues" evidence="4">
    <location>
        <begin position="237"/>
        <end position="256"/>
    </location>
</feature>
<feature type="region of interest" description="Disordered" evidence="4">
    <location>
        <begin position="314"/>
        <end position="333"/>
    </location>
</feature>
<dbReference type="AlphaFoldDB" id="A0A221VXP4"/>
<evidence type="ECO:0000256" key="1">
    <source>
        <dbReference type="ARBA" id="ARBA00010541"/>
    </source>
</evidence>
<dbReference type="InterPro" id="IPR001940">
    <property type="entry name" value="Peptidase_S1C"/>
</dbReference>
<evidence type="ECO:0000256" key="3">
    <source>
        <dbReference type="ARBA" id="ARBA00022801"/>
    </source>
</evidence>
<evidence type="ECO:0000313" key="7">
    <source>
        <dbReference type="Proteomes" id="UP000204221"/>
    </source>
</evidence>
<dbReference type="EC" id="3.4.21.107" evidence="6"/>
<dbReference type="Gene3D" id="2.30.42.10">
    <property type="match status" value="1"/>
</dbReference>
<feature type="domain" description="PDZ" evidence="5">
    <location>
        <begin position="541"/>
        <end position="622"/>
    </location>
</feature>
<dbReference type="PANTHER" id="PTHR43343:SF3">
    <property type="entry name" value="PROTEASE DO-LIKE 8, CHLOROPLASTIC"/>
    <property type="match status" value="1"/>
</dbReference>
<accession>A0A221VXP4</accession>
<keyword evidence="7" id="KW-1185">Reference proteome</keyword>
<dbReference type="PRINTS" id="PR00834">
    <property type="entry name" value="PROTEASES2C"/>
</dbReference>
<dbReference type="GO" id="GO:0006508">
    <property type="term" value="P:proteolysis"/>
    <property type="evidence" value="ECO:0007669"/>
    <property type="project" value="UniProtKB-KW"/>
</dbReference>
<evidence type="ECO:0000259" key="5">
    <source>
        <dbReference type="PROSITE" id="PS50106"/>
    </source>
</evidence>
<dbReference type="InterPro" id="IPR036034">
    <property type="entry name" value="PDZ_sf"/>
</dbReference>
<dbReference type="OrthoDB" id="9758917at2"/>
<evidence type="ECO:0000256" key="4">
    <source>
        <dbReference type="SAM" id="MobiDB-lite"/>
    </source>
</evidence>
<keyword evidence="2 6" id="KW-0645">Protease</keyword>
<dbReference type="InterPro" id="IPR001478">
    <property type="entry name" value="PDZ"/>
</dbReference>
<dbReference type="Pfam" id="PF13365">
    <property type="entry name" value="Trypsin_2"/>
    <property type="match status" value="1"/>
</dbReference>
<keyword evidence="3 6" id="KW-0378">Hydrolase</keyword>